<comment type="similarity">
    <text evidence="2 10">Belongs to the universal ribosomal protein uS12 family.</text>
</comment>
<evidence type="ECO:0000313" key="11">
    <source>
        <dbReference type="EMBL" id="QEM01711.1"/>
    </source>
</evidence>
<evidence type="ECO:0000256" key="7">
    <source>
        <dbReference type="ARBA" id="ARBA00024830"/>
    </source>
</evidence>
<dbReference type="Gene3D" id="2.40.50.140">
    <property type="entry name" value="Nucleic acid-binding proteins"/>
    <property type="match status" value="1"/>
</dbReference>
<evidence type="ECO:0000256" key="8">
    <source>
        <dbReference type="ARBA" id="ARBA00040813"/>
    </source>
</evidence>
<keyword evidence="6 10" id="KW-0687">Ribonucleoprotein</keyword>
<evidence type="ECO:0000256" key="3">
    <source>
        <dbReference type="ARBA" id="ARBA00011458"/>
    </source>
</evidence>
<dbReference type="InterPro" id="IPR006032">
    <property type="entry name" value="Ribosomal_uS12"/>
</dbReference>
<comment type="function">
    <text evidence="7">With S4 and S5 plays an important role in translational accuracy. Located at the interface of the 30S and 50S subunits.</text>
</comment>
<evidence type="ECO:0000256" key="2">
    <source>
        <dbReference type="ARBA" id="ARBA00005657"/>
    </source>
</evidence>
<dbReference type="EMBL" id="MK573204">
    <property type="protein sequence ID" value="QEM01711.1"/>
    <property type="molecule type" value="Genomic_DNA"/>
</dbReference>
<evidence type="ECO:0000256" key="9">
    <source>
        <dbReference type="ARBA" id="ARBA00081202"/>
    </source>
</evidence>
<evidence type="ECO:0000256" key="6">
    <source>
        <dbReference type="ARBA" id="ARBA00023274"/>
    </source>
</evidence>
<dbReference type="AlphaFoldDB" id="A0A5C1H805"/>
<dbReference type="InterPro" id="IPR005679">
    <property type="entry name" value="Ribosomal_uS12_bac"/>
</dbReference>
<dbReference type="FunFam" id="2.40.50.140:FF:000099">
    <property type="entry name" value="Ribosomal protein S12, mitochondrial"/>
    <property type="match status" value="1"/>
</dbReference>
<dbReference type="NCBIfam" id="TIGR00981">
    <property type="entry name" value="rpsL_bact"/>
    <property type="match status" value="1"/>
</dbReference>
<evidence type="ECO:0000256" key="1">
    <source>
        <dbReference type="ARBA" id="ARBA00004474"/>
    </source>
</evidence>
<dbReference type="GO" id="GO:0006412">
    <property type="term" value="P:translation"/>
    <property type="evidence" value="ECO:0007669"/>
    <property type="project" value="InterPro"/>
</dbReference>
<dbReference type="CDD" id="cd03368">
    <property type="entry name" value="Ribosomal_S12"/>
    <property type="match status" value="1"/>
</dbReference>
<evidence type="ECO:0000256" key="4">
    <source>
        <dbReference type="ARBA" id="ARBA00022640"/>
    </source>
</evidence>
<dbReference type="GO" id="GO:0015935">
    <property type="term" value="C:small ribosomal subunit"/>
    <property type="evidence" value="ECO:0007669"/>
    <property type="project" value="InterPro"/>
</dbReference>
<dbReference type="GO" id="GO:0003735">
    <property type="term" value="F:structural constituent of ribosome"/>
    <property type="evidence" value="ECO:0007669"/>
    <property type="project" value="InterPro"/>
</dbReference>
<dbReference type="GO" id="GO:0009536">
    <property type="term" value="C:plastid"/>
    <property type="evidence" value="ECO:0007669"/>
    <property type="project" value="UniProtKB-SubCell"/>
</dbReference>
<dbReference type="PANTHER" id="PTHR11652">
    <property type="entry name" value="30S RIBOSOMAL PROTEIN S12 FAMILY MEMBER"/>
    <property type="match status" value="1"/>
</dbReference>
<keyword evidence="5 10" id="KW-0689">Ribosomal protein</keyword>
<evidence type="ECO:0000256" key="5">
    <source>
        <dbReference type="ARBA" id="ARBA00022980"/>
    </source>
</evidence>
<dbReference type="PRINTS" id="PR01034">
    <property type="entry name" value="RIBOSOMALS12"/>
</dbReference>
<gene>
    <name evidence="11" type="primary">rps12</name>
</gene>
<dbReference type="PIRSF" id="PIRSF002133">
    <property type="entry name" value="Ribosomal_S12/S23"/>
    <property type="match status" value="1"/>
</dbReference>
<comment type="subcellular location">
    <subcellularLocation>
        <location evidence="1">Plastid</location>
    </subcellularLocation>
</comment>
<sequence>MLTINQLLKKRRLLKKPQQIKYKMFQKPQIKGICKKIFTMAPKKPNSALRQVAKIILFNKDEIIAHIPGEGYACQEHNIVLIRGGHVKDLPGVHYRVIRGTQEVYGVKNRKTSRSKYGIKKKE</sequence>
<dbReference type="InterPro" id="IPR012340">
    <property type="entry name" value="NA-bd_OB-fold"/>
</dbReference>
<proteinExistence type="inferred from homology"/>
<dbReference type="SUPFAM" id="SSF50249">
    <property type="entry name" value="Nucleic acid-binding proteins"/>
    <property type="match status" value="1"/>
</dbReference>
<protein>
    <recommendedName>
        <fullName evidence="8">Small ribosomal subunit protein uS12c</fullName>
    </recommendedName>
    <alternativeName>
        <fullName evidence="9">Apicoplast 30S ribosomal protein S12</fullName>
    </alternativeName>
</protein>
<keyword evidence="4" id="KW-0934">Plastid</keyword>
<evidence type="ECO:0000256" key="10">
    <source>
        <dbReference type="RuleBase" id="RU003622"/>
    </source>
</evidence>
<name>A0A5C1H805_9APIC</name>
<reference evidence="11" key="1">
    <citation type="journal article" date="2019" name="Genome Biol. Evol.">
        <title>Nephromyces represents a diverse and novel lineage of the Apicomplexa that has retained apicoplasts.</title>
        <authorList>
            <person name="Munoz-Gomez S.A."/>
            <person name="Durnin K."/>
            <person name="Eme L."/>
            <person name="Paight C."/>
            <person name="Lane C.E."/>
            <person name="Saffo M.B."/>
            <person name="Slamovits C.H."/>
        </authorList>
    </citation>
    <scope>NUCLEOTIDE SEQUENCE</scope>
    <source>
        <strain evidence="11">638</strain>
    </source>
</reference>
<accession>A0A5C1H805</accession>
<dbReference type="Pfam" id="PF00164">
    <property type="entry name" value="Ribosom_S12_S23"/>
    <property type="match status" value="1"/>
</dbReference>
<organism evidence="11">
    <name type="scientific">Nephromyces sp. ex Molgula occidentalis</name>
    <dbReference type="NCBI Taxonomy" id="2544991"/>
    <lineage>
        <taxon>Eukaryota</taxon>
        <taxon>Sar</taxon>
        <taxon>Alveolata</taxon>
        <taxon>Apicomplexa</taxon>
        <taxon>Aconoidasida</taxon>
        <taxon>Nephromycida</taxon>
        <taxon>Nephromyces</taxon>
    </lineage>
</organism>
<comment type="subunit">
    <text evidence="3">Part of the 30S ribosomal subunit.</text>
</comment>
<dbReference type="PROSITE" id="PS00055">
    <property type="entry name" value="RIBOSOMAL_S12"/>
    <property type="match status" value="1"/>
</dbReference>